<dbReference type="KEGG" id="vpn:A21D_02082"/>
<evidence type="ECO:0000313" key="3">
    <source>
        <dbReference type="Proteomes" id="UP000234237"/>
    </source>
</evidence>
<reference evidence="1" key="1">
    <citation type="submission" date="2016-11" db="EMBL/GenBank/DDBJ databases">
        <title>Complete genome sequence of Virgibacillus dokdonensis 21D, a halophilic bacterium isolated from the deep hypersaline anoxic basin Discovery in the Mediterranean Sea.</title>
        <authorList>
            <person name="Zeaiter Z."/>
            <person name="Booth J.M."/>
            <person name="Prosdocimi E.M."/>
            <person name="Mapelli F."/>
            <person name="Fusi M."/>
            <person name="Daffonchio D."/>
            <person name="Borin S."/>
            <person name="Crotti E."/>
        </authorList>
    </citation>
    <scope>NUCLEOTIDE SEQUENCE</scope>
    <source>
        <strain evidence="1">21D</strain>
    </source>
</reference>
<evidence type="ECO:0000313" key="4">
    <source>
        <dbReference type="Proteomes" id="UP001356080"/>
    </source>
</evidence>
<dbReference type="EMBL" id="JAZHPM010000026">
    <property type="protein sequence ID" value="MEF2293096.1"/>
    <property type="molecule type" value="Genomic_DNA"/>
</dbReference>
<evidence type="ECO:0000313" key="1">
    <source>
        <dbReference type="EMBL" id="AUJ25146.1"/>
    </source>
</evidence>
<accession>A0A2K9IZQ8</accession>
<dbReference type="EMBL" id="CP018622">
    <property type="protein sequence ID" value="AUJ25146.1"/>
    <property type="molecule type" value="Genomic_DNA"/>
</dbReference>
<protein>
    <submittedName>
        <fullName evidence="1">Uncharacterized protein</fullName>
    </submittedName>
</protein>
<dbReference type="AlphaFoldDB" id="A0A2K9IZQ8"/>
<reference evidence="2 4" key="3">
    <citation type="submission" date="2024-01" db="EMBL/GenBank/DDBJ databases">
        <title>Survival strategy associated with biotechnological potential of Virgibacillus dokdonensis T4.6 isolated from salt-fermented shrimp paste.</title>
        <authorList>
            <person name="Doan T.V."/>
            <person name="Quach N.T."/>
            <person name="Phi Q.-T."/>
        </authorList>
    </citation>
    <scope>NUCLEOTIDE SEQUENCE [LARGE SCALE GENOMIC DNA]</scope>
    <source>
        <strain evidence="2 4">T4.6</strain>
    </source>
</reference>
<keyword evidence="4" id="KW-1185">Reference proteome</keyword>
<sequence>MKLISLEHKRRKKKAEEIVKVPLYDKVFIDENGKLTGNIIDYIDTPKHWLKEG</sequence>
<dbReference type="RefSeq" id="WP_164085443.1">
    <property type="nucleotide sequence ID" value="NZ_CP018622.1"/>
</dbReference>
<evidence type="ECO:0000313" key="2">
    <source>
        <dbReference type="EMBL" id="MEF2293096.1"/>
    </source>
</evidence>
<gene>
    <name evidence="1" type="ORF">A21D_02082</name>
    <name evidence="2" type="ORF">V2W34_13935</name>
</gene>
<reference evidence="3" key="2">
    <citation type="submission" date="2016-11" db="EMBL/GenBank/DDBJ databases">
        <title>Complete genome sequence of Virgibacillus pantothenticus 21D, a halophilic bacterium isolated from the deep hypersaline anoxic basin Discovery in the Mediterranean Sea.</title>
        <authorList>
            <person name="Zeaiter Z."/>
            <person name="Booth J.M."/>
            <person name="Prosdocimi E.M."/>
            <person name="Mapelli F."/>
            <person name="Fusi M."/>
            <person name="Daffonchio D."/>
            <person name="Borin S."/>
            <person name="Crotti E."/>
        </authorList>
    </citation>
    <scope>NUCLEOTIDE SEQUENCE [LARGE SCALE GENOMIC DNA]</scope>
    <source>
        <strain evidence="3">21D</strain>
    </source>
</reference>
<dbReference type="Proteomes" id="UP000234237">
    <property type="component" value="Chromosome"/>
</dbReference>
<name>A0A2K9IZQ8_9BACI</name>
<proteinExistence type="predicted"/>
<organism evidence="1 3">
    <name type="scientific">Virgibacillus dokdonensis</name>
    <dbReference type="NCBI Taxonomy" id="302167"/>
    <lineage>
        <taxon>Bacteria</taxon>
        <taxon>Bacillati</taxon>
        <taxon>Bacillota</taxon>
        <taxon>Bacilli</taxon>
        <taxon>Bacillales</taxon>
        <taxon>Bacillaceae</taxon>
        <taxon>Virgibacillus</taxon>
    </lineage>
</organism>
<dbReference type="Proteomes" id="UP001356080">
    <property type="component" value="Unassembled WGS sequence"/>
</dbReference>